<sequence>MALEPPDDGADDLLPCGHGEDALVRNLMEGRTTEHEAACPYCRAAARELAPLVSVLREPEAEAVTAPAGLVDDVMRAIRAERGSRRSLALDAPGPGTTHVRESAVAALARFSARSVPGVLVGRCRVRRDRDGLTVSLGARVAHGTPITEAADEVRHAVREVLEDRLRLPVARIDIEVTGLIEAD</sequence>
<organism evidence="1 2">
    <name type="scientific">Nocardiopsis flavescens</name>
    <dbReference type="NCBI Taxonomy" id="758803"/>
    <lineage>
        <taxon>Bacteria</taxon>
        <taxon>Bacillati</taxon>
        <taxon>Actinomycetota</taxon>
        <taxon>Actinomycetes</taxon>
        <taxon>Streptosporangiales</taxon>
        <taxon>Nocardiopsidaceae</taxon>
        <taxon>Nocardiopsis</taxon>
    </lineage>
</organism>
<protein>
    <recommendedName>
        <fullName evidence="3">Asp23/Gls24 family envelope stress response protein</fullName>
    </recommendedName>
</protein>
<dbReference type="STRING" id="758803.SAMN05421803_11511"/>
<dbReference type="RefSeq" id="WP_073381237.1">
    <property type="nucleotide sequence ID" value="NZ_FQZK01000015.1"/>
</dbReference>
<evidence type="ECO:0000313" key="1">
    <source>
        <dbReference type="EMBL" id="SHK18157.1"/>
    </source>
</evidence>
<evidence type="ECO:0000313" key="2">
    <source>
        <dbReference type="Proteomes" id="UP000184452"/>
    </source>
</evidence>
<accession>A0A1M6QDK4</accession>
<evidence type="ECO:0008006" key="3">
    <source>
        <dbReference type="Google" id="ProtNLM"/>
    </source>
</evidence>
<dbReference type="Proteomes" id="UP000184452">
    <property type="component" value="Unassembled WGS sequence"/>
</dbReference>
<reference evidence="1 2" key="1">
    <citation type="submission" date="2016-11" db="EMBL/GenBank/DDBJ databases">
        <authorList>
            <person name="Jaros S."/>
            <person name="Januszkiewicz K."/>
            <person name="Wedrychowicz H."/>
        </authorList>
    </citation>
    <scope>NUCLEOTIDE SEQUENCE [LARGE SCALE GENOMIC DNA]</scope>
    <source>
        <strain evidence="1 2">CGMCC 4.5723</strain>
    </source>
</reference>
<proteinExistence type="predicted"/>
<gene>
    <name evidence="1" type="ORF">SAMN05421803_11511</name>
</gene>
<dbReference type="EMBL" id="FQZK01000015">
    <property type="protein sequence ID" value="SHK18157.1"/>
    <property type="molecule type" value="Genomic_DNA"/>
</dbReference>
<dbReference type="AlphaFoldDB" id="A0A1M6QDK4"/>
<name>A0A1M6QDK4_9ACTN</name>
<dbReference type="OrthoDB" id="3711227at2"/>
<keyword evidence="2" id="KW-1185">Reference proteome</keyword>